<reference evidence="1 2" key="2">
    <citation type="submission" date="2018-04" db="EMBL/GenBank/DDBJ databases">
        <title>OglaRS2 (Oryza glaberrima Reference Sequence Version 2).</title>
        <authorList>
            <person name="Zhang J."/>
            <person name="Kudrna D."/>
            <person name="Lee S."/>
            <person name="Talag J."/>
            <person name="Rajasekar S."/>
            <person name="Wing R.A."/>
        </authorList>
    </citation>
    <scope>NUCLEOTIDE SEQUENCE [LARGE SCALE GENOMIC DNA]</scope>
    <source>
        <strain evidence="1 2">cv. IRGC 96717</strain>
    </source>
</reference>
<reference evidence="1" key="1">
    <citation type="submission" date="2015-06" db="UniProtKB">
        <authorList>
            <consortium name="EnsemblPlants"/>
        </authorList>
    </citation>
    <scope>IDENTIFICATION</scope>
</reference>
<name>I1PKL9_ORYGL</name>
<keyword evidence="2" id="KW-1185">Reference proteome</keyword>
<dbReference type="EnsemblPlants" id="ORGLA04G0073800.1">
    <property type="protein sequence ID" value="ORGLA04G0073800.1"/>
    <property type="gene ID" value="ORGLA04G0073800"/>
</dbReference>
<accession>I1PKL9</accession>
<protein>
    <submittedName>
        <fullName evidence="1">Uncharacterized protein</fullName>
    </submittedName>
</protein>
<evidence type="ECO:0000313" key="2">
    <source>
        <dbReference type="Proteomes" id="UP000007306"/>
    </source>
</evidence>
<dbReference type="Gramene" id="ORGLA02G0342000.1">
    <property type="protein sequence ID" value="ORGLA02G0342000.1"/>
    <property type="gene ID" value="ORGLA02G0342000"/>
</dbReference>
<organism evidence="1 2">
    <name type="scientific">Oryza glaberrima</name>
    <name type="common">African rice</name>
    <dbReference type="NCBI Taxonomy" id="4538"/>
    <lineage>
        <taxon>Eukaryota</taxon>
        <taxon>Viridiplantae</taxon>
        <taxon>Streptophyta</taxon>
        <taxon>Embryophyta</taxon>
        <taxon>Tracheophyta</taxon>
        <taxon>Spermatophyta</taxon>
        <taxon>Magnoliopsida</taxon>
        <taxon>Liliopsida</taxon>
        <taxon>Poales</taxon>
        <taxon>Poaceae</taxon>
        <taxon>BOP clade</taxon>
        <taxon>Oryzoideae</taxon>
        <taxon>Oryzeae</taxon>
        <taxon>Oryzinae</taxon>
        <taxon>Oryza</taxon>
    </lineage>
</organism>
<dbReference type="Proteomes" id="UP000007306">
    <property type="component" value="Chromosome 4"/>
</dbReference>
<sequence length="132" mass="14564">IKVKLITPIQKKVVCYFTSLLINWILSWKKYTEDRLHRYASAPTTPEPRSGDTAASAQLWLDGTFFLHLPSGSVSLLRLCSLRFAELVVSLLGSTAVGRALAGHPDPFRVVHRSELAERRSSGSALTRSSPS</sequence>
<dbReference type="Gramene" id="ORGLA04G0073800.1">
    <property type="protein sequence ID" value="ORGLA04G0073800.1"/>
    <property type="gene ID" value="ORGLA04G0073800"/>
</dbReference>
<proteinExistence type="predicted"/>
<evidence type="ECO:0000313" key="1">
    <source>
        <dbReference type="EnsemblPlants" id="ORGLA04G0073800.1"/>
    </source>
</evidence>
<dbReference type="AlphaFoldDB" id="I1PKL9"/>
<dbReference type="EnsemblPlants" id="ORGLA02G0342000.1">
    <property type="protein sequence ID" value="ORGLA02G0342000.1"/>
    <property type="gene ID" value="ORGLA02G0342000"/>
</dbReference>
<dbReference type="HOGENOM" id="CLU_2044080_0_0_1"/>